<gene>
    <name evidence="9" type="ORF">H8S57_06115</name>
</gene>
<comment type="caution">
    <text evidence="9">The sequence shown here is derived from an EMBL/GenBank/DDBJ whole genome shotgun (WGS) entry which is preliminary data.</text>
</comment>
<keyword evidence="3 7" id="KW-0812">Transmembrane</keyword>
<dbReference type="Proteomes" id="UP000661435">
    <property type="component" value="Unassembled WGS sequence"/>
</dbReference>
<feature type="transmembrane region" description="Helical" evidence="7">
    <location>
        <begin position="693"/>
        <end position="716"/>
    </location>
</feature>
<keyword evidence="5 7" id="KW-0472">Membrane</keyword>
<feature type="transmembrane region" description="Helical" evidence="7">
    <location>
        <begin position="783"/>
        <end position="806"/>
    </location>
</feature>
<keyword evidence="4 7" id="KW-1133">Transmembrane helix</keyword>
<feature type="domain" description="ABC3 transporter permease C-terminal" evidence="8">
    <location>
        <begin position="703"/>
        <end position="818"/>
    </location>
</feature>
<reference evidence="9" key="1">
    <citation type="submission" date="2020-08" db="EMBL/GenBank/DDBJ databases">
        <title>Genome public.</title>
        <authorList>
            <person name="Liu C."/>
            <person name="Sun Q."/>
        </authorList>
    </citation>
    <scope>NUCLEOTIDE SEQUENCE</scope>
    <source>
        <strain evidence="9">NSJ-51</strain>
    </source>
</reference>
<feature type="transmembrane region" description="Helical" evidence="7">
    <location>
        <begin position="752"/>
        <end position="777"/>
    </location>
</feature>
<comment type="subcellular location">
    <subcellularLocation>
        <location evidence="1">Cell membrane</location>
        <topology evidence="1">Multi-pass membrane protein</topology>
    </subcellularLocation>
</comment>
<evidence type="ECO:0000256" key="1">
    <source>
        <dbReference type="ARBA" id="ARBA00004651"/>
    </source>
</evidence>
<dbReference type="GO" id="GO:0022857">
    <property type="term" value="F:transmembrane transporter activity"/>
    <property type="evidence" value="ECO:0007669"/>
    <property type="project" value="TreeGrafter"/>
</dbReference>
<dbReference type="InterPro" id="IPR003838">
    <property type="entry name" value="ABC3_permease_C"/>
</dbReference>
<evidence type="ECO:0000256" key="2">
    <source>
        <dbReference type="ARBA" id="ARBA00022475"/>
    </source>
</evidence>
<dbReference type="GO" id="GO:0005886">
    <property type="term" value="C:plasma membrane"/>
    <property type="evidence" value="ECO:0007669"/>
    <property type="project" value="UniProtKB-SubCell"/>
</dbReference>
<evidence type="ECO:0000259" key="8">
    <source>
        <dbReference type="Pfam" id="PF02687"/>
    </source>
</evidence>
<evidence type="ECO:0000256" key="6">
    <source>
        <dbReference type="ARBA" id="ARBA00038076"/>
    </source>
</evidence>
<keyword evidence="10" id="KW-1185">Reference proteome</keyword>
<feature type="transmembrane region" description="Helical" evidence="7">
    <location>
        <begin position="377"/>
        <end position="399"/>
    </location>
</feature>
<proteinExistence type="inferred from homology"/>
<keyword evidence="2" id="KW-1003">Cell membrane</keyword>
<feature type="transmembrane region" description="Helical" evidence="7">
    <location>
        <begin position="270"/>
        <end position="297"/>
    </location>
</feature>
<evidence type="ECO:0000313" key="10">
    <source>
        <dbReference type="Proteomes" id="UP000661435"/>
    </source>
</evidence>
<evidence type="ECO:0000256" key="5">
    <source>
        <dbReference type="ARBA" id="ARBA00023136"/>
    </source>
</evidence>
<dbReference type="AlphaFoldDB" id="A0A8J6JCH7"/>
<dbReference type="PANTHER" id="PTHR30572">
    <property type="entry name" value="MEMBRANE COMPONENT OF TRANSPORTER-RELATED"/>
    <property type="match status" value="1"/>
</dbReference>
<feature type="transmembrane region" description="Helical" evidence="7">
    <location>
        <begin position="451"/>
        <end position="471"/>
    </location>
</feature>
<dbReference type="InterPro" id="IPR050250">
    <property type="entry name" value="Macrolide_Exporter_MacB"/>
</dbReference>
<feature type="domain" description="ABC3 transporter permease C-terminal" evidence="8">
    <location>
        <begin position="277"/>
        <end position="411"/>
    </location>
</feature>
<dbReference type="EMBL" id="JACOPP010000005">
    <property type="protein sequence ID" value="MBC5733298.1"/>
    <property type="molecule type" value="Genomic_DNA"/>
</dbReference>
<evidence type="ECO:0000256" key="7">
    <source>
        <dbReference type="SAM" id="Phobius"/>
    </source>
</evidence>
<feature type="transmembrane region" description="Helical" evidence="7">
    <location>
        <begin position="318"/>
        <end position="342"/>
    </location>
</feature>
<dbReference type="RefSeq" id="WP_186907184.1">
    <property type="nucleotide sequence ID" value="NZ_JACOPP010000005.1"/>
</dbReference>
<dbReference type="Pfam" id="PF02687">
    <property type="entry name" value="FtsX"/>
    <property type="match status" value="2"/>
</dbReference>
<evidence type="ECO:0000256" key="4">
    <source>
        <dbReference type="ARBA" id="ARBA00022989"/>
    </source>
</evidence>
<sequence length="826" mass="86460">MRGCAALAWRELRAQRVTSVLILLAVILSTTMTAAIGQSLGTLNALRLQQAASLNGNRHVTLHNLTAEQAQAISADERVAFAGRITALGTCRLENSSLTLLLREYDGGALSAYSASLKLAEGALPRAAGEIALPRDVLTLLGYSGGPGATLVLPLQISRIQDAASSYSYTAEFTLTGIFESSYVGYVSRSVAGAAGPGSAAELLPERYQVYSLDLRLREPERLQETVDDLAGQFDLPQACIQYNDTLLDALGVSYRGKGASDAGGAGFPYLAAAGVLVAALVLLAAGLVIFNILKIAVAKRIRCYGTLRALGAGRGQLYALVGLQLLLLCGAGIPAGAVLGLLCAKGITLAVTALFSPDVLLAGSREELAALIQQNSAVRLPSLLLSGGITLLFAALAALPAARYAARVSPTAAMAGPALRIRRHGRRLRPIRSFPAFYARMNLKRSPGRTAITICSLVMSITVFVALQNFSGLLDASRRVEQMHLGDYAVSNLDAGFLPADVEALADDPAVSGLSTLKHKVYQQDASGALELDTDLLLQSGEVLHLVGLDDKRLCKLADGLSPAALEELLAGRSCLAAGPIPFSFDGETYPGTQVEAGMRLTVSGVALTVAGISPARITPEGEGFLNGVQVIVSDGLFDRLTGLSGYNELYLTLSEGTDRAALETRLDALCAGSGGYWLSYENTDRQLAESYAQISLLCWGLILFIGAIGVLNIVNTVFTNIHTRLSEIGVQRAIGMSTGDLYRTFLWEGVYYGAAAAVLGAAAGYGCTVLVQAAVTDTLQWVPFPAVPVLQAAAASLLACLLATCAPLRSVGRMDPVTAIAGAE</sequence>
<evidence type="ECO:0000313" key="9">
    <source>
        <dbReference type="EMBL" id="MBC5733298.1"/>
    </source>
</evidence>
<protein>
    <submittedName>
        <fullName evidence="9">ABC transporter permease</fullName>
    </submittedName>
</protein>
<accession>A0A8J6JCH7</accession>
<evidence type="ECO:0000256" key="3">
    <source>
        <dbReference type="ARBA" id="ARBA00022692"/>
    </source>
</evidence>
<dbReference type="PANTHER" id="PTHR30572:SF4">
    <property type="entry name" value="ABC TRANSPORTER PERMEASE YTRF"/>
    <property type="match status" value="1"/>
</dbReference>
<name>A0A8J6JCH7_9FIRM</name>
<comment type="similarity">
    <text evidence="6">Belongs to the ABC-4 integral membrane protein family.</text>
</comment>
<organism evidence="9 10">
    <name type="scientific">Lawsonibacter hominis</name>
    <dbReference type="NCBI Taxonomy" id="2763053"/>
    <lineage>
        <taxon>Bacteria</taxon>
        <taxon>Bacillati</taxon>
        <taxon>Bacillota</taxon>
        <taxon>Clostridia</taxon>
        <taxon>Eubacteriales</taxon>
        <taxon>Oscillospiraceae</taxon>
        <taxon>Lawsonibacter</taxon>
    </lineage>
</organism>